<keyword evidence="4" id="KW-1185">Reference proteome</keyword>
<protein>
    <submittedName>
        <fullName evidence="2 3">Uncharacterized protein</fullName>
    </submittedName>
</protein>
<gene>
    <name evidence="2" type="ORF">MAPG_10415</name>
</gene>
<organism evidence="3 4">
    <name type="scientific">Magnaporthiopsis poae (strain ATCC 64411 / 73-15)</name>
    <name type="common">Kentucky bluegrass fungus</name>
    <name type="synonym">Magnaporthe poae</name>
    <dbReference type="NCBI Taxonomy" id="644358"/>
    <lineage>
        <taxon>Eukaryota</taxon>
        <taxon>Fungi</taxon>
        <taxon>Dikarya</taxon>
        <taxon>Ascomycota</taxon>
        <taxon>Pezizomycotina</taxon>
        <taxon>Sordariomycetes</taxon>
        <taxon>Sordariomycetidae</taxon>
        <taxon>Magnaporthales</taxon>
        <taxon>Magnaporthaceae</taxon>
        <taxon>Magnaporthiopsis</taxon>
    </lineage>
</organism>
<dbReference type="OMA" id="QRCENCT"/>
<evidence type="ECO:0000313" key="4">
    <source>
        <dbReference type="Proteomes" id="UP000011715"/>
    </source>
</evidence>
<reference evidence="2" key="2">
    <citation type="submission" date="2010-05" db="EMBL/GenBank/DDBJ databases">
        <title>The Genome Sequence of Magnaporthe poae strain ATCC 64411.</title>
        <authorList>
            <consortium name="The Broad Institute Genome Sequencing Platform"/>
            <consortium name="Broad Institute Genome Sequencing Center for Infectious Disease"/>
            <person name="Ma L.-J."/>
            <person name="Dead R."/>
            <person name="Young S."/>
            <person name="Zeng Q."/>
            <person name="Koehrsen M."/>
            <person name="Alvarado L."/>
            <person name="Berlin A."/>
            <person name="Chapman S.B."/>
            <person name="Chen Z."/>
            <person name="Freedman E."/>
            <person name="Gellesch M."/>
            <person name="Goldberg J."/>
            <person name="Griggs A."/>
            <person name="Gujja S."/>
            <person name="Heilman E.R."/>
            <person name="Heiman D."/>
            <person name="Hepburn T."/>
            <person name="Howarth C."/>
            <person name="Jen D."/>
            <person name="Larson L."/>
            <person name="Mehta T."/>
            <person name="Neiman D."/>
            <person name="Pearson M."/>
            <person name="Roberts A."/>
            <person name="Saif S."/>
            <person name="Shea T."/>
            <person name="Shenoy N."/>
            <person name="Sisk P."/>
            <person name="Stolte C."/>
            <person name="Sykes S."/>
            <person name="Walk T."/>
            <person name="White J."/>
            <person name="Yandava C."/>
            <person name="Haas B."/>
            <person name="Nusbaum C."/>
            <person name="Birren B."/>
        </authorList>
    </citation>
    <scope>NUCLEOTIDE SEQUENCE</scope>
    <source>
        <strain evidence="2">ATCC 64411</strain>
    </source>
</reference>
<sequence>MSPPSSSSTSTPAESPRAASGSSSQKQKRNKRNLPMANPPKSRYFKVWYCCQCRDGPLNASVVSICPNSNCGGHYRCNCCTVQTLEKHD</sequence>
<proteinExistence type="predicted"/>
<dbReference type="AlphaFoldDB" id="A0A0C4ECI8"/>
<feature type="compositionally biased region" description="Low complexity" evidence="1">
    <location>
        <begin position="1"/>
        <end position="20"/>
    </location>
</feature>
<accession>A0A0C4ECI8</accession>
<feature type="region of interest" description="Disordered" evidence="1">
    <location>
        <begin position="1"/>
        <end position="40"/>
    </location>
</feature>
<evidence type="ECO:0000256" key="1">
    <source>
        <dbReference type="SAM" id="MobiDB-lite"/>
    </source>
</evidence>
<dbReference type="VEuPathDB" id="FungiDB:MAPG_10415"/>
<reference evidence="4" key="1">
    <citation type="submission" date="2010-05" db="EMBL/GenBank/DDBJ databases">
        <title>The genome sequence of Magnaporthe poae strain ATCC 64411.</title>
        <authorList>
            <person name="Ma L.-J."/>
            <person name="Dead R."/>
            <person name="Young S."/>
            <person name="Zeng Q."/>
            <person name="Koehrsen M."/>
            <person name="Alvarado L."/>
            <person name="Berlin A."/>
            <person name="Chapman S.B."/>
            <person name="Chen Z."/>
            <person name="Freedman E."/>
            <person name="Gellesch M."/>
            <person name="Goldberg J."/>
            <person name="Griggs A."/>
            <person name="Gujja S."/>
            <person name="Heilman E.R."/>
            <person name="Heiman D."/>
            <person name="Hepburn T."/>
            <person name="Howarth C."/>
            <person name="Jen D."/>
            <person name="Larson L."/>
            <person name="Mehta T."/>
            <person name="Neiman D."/>
            <person name="Pearson M."/>
            <person name="Roberts A."/>
            <person name="Saif S."/>
            <person name="Shea T."/>
            <person name="Shenoy N."/>
            <person name="Sisk P."/>
            <person name="Stolte C."/>
            <person name="Sykes S."/>
            <person name="Walk T."/>
            <person name="White J."/>
            <person name="Yandava C."/>
            <person name="Haas B."/>
            <person name="Nusbaum C."/>
            <person name="Birren B."/>
        </authorList>
    </citation>
    <scope>NUCLEOTIDE SEQUENCE [LARGE SCALE GENOMIC DNA]</scope>
    <source>
        <strain evidence="4">ATCC 64411 / 73-15</strain>
    </source>
</reference>
<reference evidence="3" key="5">
    <citation type="submission" date="2015-06" db="UniProtKB">
        <authorList>
            <consortium name="EnsemblFungi"/>
        </authorList>
    </citation>
    <scope>IDENTIFICATION</scope>
    <source>
        <strain evidence="3">ATCC 64411</strain>
    </source>
</reference>
<dbReference type="EMBL" id="ADBL01002330">
    <property type="status" value="NOT_ANNOTATED_CDS"/>
    <property type="molecule type" value="Genomic_DNA"/>
</dbReference>
<dbReference type="EMBL" id="GL876975">
    <property type="protein sequence ID" value="KLU90563.1"/>
    <property type="molecule type" value="Genomic_DNA"/>
</dbReference>
<reference evidence="3" key="4">
    <citation type="journal article" date="2015" name="G3 (Bethesda)">
        <title>Genome sequences of three phytopathogenic species of the Magnaporthaceae family of fungi.</title>
        <authorList>
            <person name="Okagaki L.H."/>
            <person name="Nunes C.C."/>
            <person name="Sailsbery J."/>
            <person name="Clay B."/>
            <person name="Brown D."/>
            <person name="John T."/>
            <person name="Oh Y."/>
            <person name="Young N."/>
            <person name="Fitzgerald M."/>
            <person name="Haas B.J."/>
            <person name="Zeng Q."/>
            <person name="Young S."/>
            <person name="Adiconis X."/>
            <person name="Fan L."/>
            <person name="Levin J.Z."/>
            <person name="Mitchell T.K."/>
            <person name="Okubara P.A."/>
            <person name="Farman M.L."/>
            <person name="Kohn L.M."/>
            <person name="Birren B."/>
            <person name="Ma L.-J."/>
            <person name="Dean R.A."/>
        </authorList>
    </citation>
    <scope>NUCLEOTIDE SEQUENCE</scope>
    <source>
        <strain evidence="3">ATCC 64411 / 73-15</strain>
    </source>
</reference>
<dbReference type="EnsemblFungi" id="MAPG_10415T0">
    <property type="protein sequence ID" value="MAPG_10415T0"/>
    <property type="gene ID" value="MAPG_10415"/>
</dbReference>
<evidence type="ECO:0000313" key="3">
    <source>
        <dbReference type="EnsemblFungi" id="MAPG_10415T0"/>
    </source>
</evidence>
<evidence type="ECO:0000313" key="2">
    <source>
        <dbReference type="EMBL" id="KLU90563.1"/>
    </source>
</evidence>
<dbReference type="Proteomes" id="UP000011715">
    <property type="component" value="Unassembled WGS sequence"/>
</dbReference>
<reference evidence="2" key="3">
    <citation type="submission" date="2011-03" db="EMBL/GenBank/DDBJ databases">
        <title>Annotation of Magnaporthe poae ATCC 64411.</title>
        <authorList>
            <person name="Ma L.-J."/>
            <person name="Dead R."/>
            <person name="Young S.K."/>
            <person name="Zeng Q."/>
            <person name="Gargeya S."/>
            <person name="Fitzgerald M."/>
            <person name="Haas B."/>
            <person name="Abouelleil A."/>
            <person name="Alvarado L."/>
            <person name="Arachchi H.M."/>
            <person name="Berlin A."/>
            <person name="Brown A."/>
            <person name="Chapman S.B."/>
            <person name="Chen Z."/>
            <person name="Dunbar C."/>
            <person name="Freedman E."/>
            <person name="Gearin G."/>
            <person name="Gellesch M."/>
            <person name="Goldberg J."/>
            <person name="Griggs A."/>
            <person name="Gujja S."/>
            <person name="Heiman D."/>
            <person name="Howarth C."/>
            <person name="Larson L."/>
            <person name="Lui A."/>
            <person name="MacDonald P.J.P."/>
            <person name="Mehta T."/>
            <person name="Montmayeur A."/>
            <person name="Murphy C."/>
            <person name="Neiman D."/>
            <person name="Pearson M."/>
            <person name="Priest M."/>
            <person name="Roberts A."/>
            <person name="Saif S."/>
            <person name="Shea T."/>
            <person name="Shenoy N."/>
            <person name="Sisk P."/>
            <person name="Stolte C."/>
            <person name="Sykes S."/>
            <person name="Yandava C."/>
            <person name="Wortman J."/>
            <person name="Nusbaum C."/>
            <person name="Birren B."/>
        </authorList>
    </citation>
    <scope>NUCLEOTIDE SEQUENCE</scope>
    <source>
        <strain evidence="2">ATCC 64411</strain>
    </source>
</reference>
<name>A0A0C4ECI8_MAGP6</name>